<evidence type="ECO:0000256" key="3">
    <source>
        <dbReference type="ARBA" id="ARBA00023125"/>
    </source>
</evidence>
<proteinExistence type="inferred from homology"/>
<comment type="similarity">
    <text evidence="1">Belongs to the LysR transcriptional regulatory family.</text>
</comment>
<evidence type="ECO:0000256" key="1">
    <source>
        <dbReference type="ARBA" id="ARBA00009437"/>
    </source>
</evidence>
<sequence length="301" mass="34176">MFEELKTFITVVECKNFTRAGELLHLSQPSVSAHVKNLENRFQTILIHRSVKQKNIIITESGEQLYQYAKKILQLTEEISLDIHNNIPTLKGHLRIGASLTIGEYILPAFLATFFEKYPDIEMEVYIDNTSVIAEQVKSLALDIGLIEGSASSNQFVQEYILEDHLVLALPYIPNQNLSLKDKNFIINTLKDSRWIIREGGSGTKEYVDLFLSSYEITPKQIMTMGSNYAIIESVRNGLGVTVISHIVAKLPASQNQISIYPLEDHFRRHFSYILPKAIPPSYAAECFINELKKYTAHLSL</sequence>
<dbReference type="Gene3D" id="3.40.190.290">
    <property type="match status" value="1"/>
</dbReference>
<dbReference type="PROSITE" id="PS50931">
    <property type="entry name" value="HTH_LYSR"/>
    <property type="match status" value="1"/>
</dbReference>
<dbReference type="Pfam" id="PF00126">
    <property type="entry name" value="HTH_1"/>
    <property type="match status" value="1"/>
</dbReference>
<name>A0A9E2KDE9_9FIRM</name>
<evidence type="ECO:0000256" key="2">
    <source>
        <dbReference type="ARBA" id="ARBA00023015"/>
    </source>
</evidence>
<evidence type="ECO:0000256" key="4">
    <source>
        <dbReference type="ARBA" id="ARBA00023163"/>
    </source>
</evidence>
<dbReference type="GO" id="GO:0000976">
    <property type="term" value="F:transcription cis-regulatory region binding"/>
    <property type="evidence" value="ECO:0007669"/>
    <property type="project" value="TreeGrafter"/>
</dbReference>
<evidence type="ECO:0000313" key="7">
    <source>
        <dbReference type="Proteomes" id="UP000824229"/>
    </source>
</evidence>
<organism evidence="6 7">
    <name type="scientific">Candidatus Cellulosilyticum pullistercoris</name>
    <dbReference type="NCBI Taxonomy" id="2838521"/>
    <lineage>
        <taxon>Bacteria</taxon>
        <taxon>Bacillati</taxon>
        <taxon>Bacillota</taxon>
        <taxon>Clostridia</taxon>
        <taxon>Lachnospirales</taxon>
        <taxon>Cellulosilyticaceae</taxon>
        <taxon>Cellulosilyticum</taxon>
    </lineage>
</organism>
<comment type="caution">
    <text evidence="6">The sequence shown here is derived from an EMBL/GenBank/DDBJ whole genome shotgun (WGS) entry which is preliminary data.</text>
</comment>
<dbReference type="EMBL" id="JAHLFQ010000142">
    <property type="protein sequence ID" value="MBU3804371.1"/>
    <property type="molecule type" value="Genomic_DNA"/>
</dbReference>
<dbReference type="GO" id="GO:0003700">
    <property type="term" value="F:DNA-binding transcription factor activity"/>
    <property type="evidence" value="ECO:0007669"/>
    <property type="project" value="InterPro"/>
</dbReference>
<keyword evidence="3" id="KW-0238">DNA-binding</keyword>
<dbReference type="PRINTS" id="PR00039">
    <property type="entry name" value="HTHLYSR"/>
</dbReference>
<feature type="domain" description="HTH lysR-type" evidence="5">
    <location>
        <begin position="1"/>
        <end position="59"/>
    </location>
</feature>
<reference evidence="6" key="1">
    <citation type="journal article" date="2021" name="PeerJ">
        <title>Extensive microbial diversity within the chicken gut microbiome revealed by metagenomics and culture.</title>
        <authorList>
            <person name="Gilroy R."/>
            <person name="Ravi A."/>
            <person name="Getino M."/>
            <person name="Pursley I."/>
            <person name="Horton D.L."/>
            <person name="Alikhan N.F."/>
            <person name="Baker D."/>
            <person name="Gharbi K."/>
            <person name="Hall N."/>
            <person name="Watson M."/>
            <person name="Adriaenssens E.M."/>
            <person name="Foster-Nyarko E."/>
            <person name="Jarju S."/>
            <person name="Secka A."/>
            <person name="Antonio M."/>
            <person name="Oren A."/>
            <person name="Chaudhuri R.R."/>
            <person name="La Ragione R."/>
            <person name="Hildebrand F."/>
            <person name="Pallen M.J."/>
        </authorList>
    </citation>
    <scope>NUCLEOTIDE SEQUENCE</scope>
    <source>
        <strain evidence="6">B5-657</strain>
    </source>
</reference>
<dbReference type="Gene3D" id="1.10.10.10">
    <property type="entry name" value="Winged helix-like DNA-binding domain superfamily/Winged helix DNA-binding domain"/>
    <property type="match status" value="1"/>
</dbReference>
<accession>A0A9E2KDE9</accession>
<dbReference type="FunFam" id="1.10.10.10:FF:000001">
    <property type="entry name" value="LysR family transcriptional regulator"/>
    <property type="match status" value="1"/>
</dbReference>
<gene>
    <name evidence="6" type="ORF">H9872_06415</name>
</gene>
<reference evidence="6" key="2">
    <citation type="submission" date="2021-04" db="EMBL/GenBank/DDBJ databases">
        <authorList>
            <person name="Gilroy R."/>
        </authorList>
    </citation>
    <scope>NUCLEOTIDE SEQUENCE</scope>
    <source>
        <strain evidence="6">B5-657</strain>
    </source>
</reference>
<dbReference type="PANTHER" id="PTHR30126:SF39">
    <property type="entry name" value="HTH-TYPE TRANSCRIPTIONAL REGULATOR CYSL"/>
    <property type="match status" value="1"/>
</dbReference>
<keyword evidence="4" id="KW-0804">Transcription</keyword>
<dbReference type="AlphaFoldDB" id="A0A9E2KDE9"/>
<dbReference type="PANTHER" id="PTHR30126">
    <property type="entry name" value="HTH-TYPE TRANSCRIPTIONAL REGULATOR"/>
    <property type="match status" value="1"/>
</dbReference>
<dbReference type="SUPFAM" id="SSF46785">
    <property type="entry name" value="Winged helix' DNA-binding domain"/>
    <property type="match status" value="1"/>
</dbReference>
<evidence type="ECO:0000259" key="5">
    <source>
        <dbReference type="PROSITE" id="PS50931"/>
    </source>
</evidence>
<protein>
    <submittedName>
        <fullName evidence="6">LysR family transcriptional regulator</fullName>
    </submittedName>
</protein>
<dbReference type="InterPro" id="IPR005119">
    <property type="entry name" value="LysR_subst-bd"/>
</dbReference>
<keyword evidence="2" id="KW-0805">Transcription regulation</keyword>
<dbReference type="InterPro" id="IPR036390">
    <property type="entry name" value="WH_DNA-bd_sf"/>
</dbReference>
<dbReference type="InterPro" id="IPR000847">
    <property type="entry name" value="LysR_HTH_N"/>
</dbReference>
<dbReference type="Pfam" id="PF03466">
    <property type="entry name" value="LysR_substrate"/>
    <property type="match status" value="1"/>
</dbReference>
<dbReference type="Proteomes" id="UP000824229">
    <property type="component" value="Unassembled WGS sequence"/>
</dbReference>
<dbReference type="InterPro" id="IPR036388">
    <property type="entry name" value="WH-like_DNA-bd_sf"/>
</dbReference>
<evidence type="ECO:0000313" key="6">
    <source>
        <dbReference type="EMBL" id="MBU3804371.1"/>
    </source>
</evidence>
<dbReference type="SUPFAM" id="SSF53850">
    <property type="entry name" value="Periplasmic binding protein-like II"/>
    <property type="match status" value="1"/>
</dbReference>